<comment type="caution">
    <text evidence="3">The sequence shown here is derived from an EMBL/GenBank/DDBJ whole genome shotgun (WGS) entry which is preliminary data.</text>
</comment>
<dbReference type="EMBL" id="JANBUW010000696">
    <property type="protein sequence ID" value="KAJ2845833.1"/>
    <property type="molecule type" value="Genomic_DNA"/>
</dbReference>
<keyword evidence="2" id="KW-0812">Transmembrane</keyword>
<feature type="compositionally biased region" description="Low complexity" evidence="1">
    <location>
        <begin position="193"/>
        <end position="227"/>
    </location>
</feature>
<name>A0A9W8I380_9FUNG</name>
<reference evidence="3" key="1">
    <citation type="submission" date="2022-07" db="EMBL/GenBank/DDBJ databases">
        <title>Phylogenomic reconstructions and comparative analyses of Kickxellomycotina fungi.</title>
        <authorList>
            <person name="Reynolds N.K."/>
            <person name="Stajich J.E."/>
            <person name="Barry K."/>
            <person name="Grigoriev I.V."/>
            <person name="Crous P."/>
            <person name="Smith M.E."/>
        </authorList>
    </citation>
    <scope>NUCLEOTIDE SEQUENCE</scope>
    <source>
        <strain evidence="3">NRRL 1566</strain>
    </source>
</reference>
<evidence type="ECO:0000313" key="4">
    <source>
        <dbReference type="Proteomes" id="UP001139887"/>
    </source>
</evidence>
<dbReference type="OrthoDB" id="5545334at2759"/>
<dbReference type="AlphaFoldDB" id="A0A9W8I380"/>
<dbReference type="InterPro" id="IPR009003">
    <property type="entry name" value="Peptidase_S1_PA"/>
</dbReference>
<dbReference type="SUPFAM" id="SSF50494">
    <property type="entry name" value="Trypsin-like serine proteases"/>
    <property type="match status" value="1"/>
</dbReference>
<evidence type="ECO:0000256" key="1">
    <source>
        <dbReference type="SAM" id="MobiDB-lite"/>
    </source>
</evidence>
<evidence type="ECO:0000313" key="3">
    <source>
        <dbReference type="EMBL" id="KAJ2845833.1"/>
    </source>
</evidence>
<evidence type="ECO:0000256" key="2">
    <source>
        <dbReference type="SAM" id="Phobius"/>
    </source>
</evidence>
<sequence length="376" mass="41443">NITFNKDGDVTMQNTIAPVGPSYSWNETGYVRVILENTSMESMKFNYKNGNDTEDSVCAELSGMYTVNMDDMMCTQNLIYSAIDSQTCDIPMGTVYGYARNDKAYAIGIYSYTSLYQGDDLCDYLQERSYYTALYNYLGFIQKTINRSINIDSSFFDKNLSDFNLNYSMIDRDFSDETVKSTNIISGDFYRQDGSSASSSAGSSSDSGSGSDSSMGDSSESQSSQDQIPGDDIASKEEQNSNGGLSNTQVVIIAVCVPVGVVVLALILLFVFWRHYQHKKHGIDPVEQTGYQDAIEADIGGAVIPALSSRNRQSQAPTELDPVNNTVQHASMAHELSNIEVYQVDLPPVYEEAVDRMEAQLPAVNKDDEKIGNEKA</sequence>
<gene>
    <name evidence="3" type="ORF">IWW36_004625</name>
</gene>
<organism evidence="3 4">
    <name type="scientific">Coemansia brasiliensis</name>
    <dbReference type="NCBI Taxonomy" id="2650707"/>
    <lineage>
        <taxon>Eukaryota</taxon>
        <taxon>Fungi</taxon>
        <taxon>Fungi incertae sedis</taxon>
        <taxon>Zoopagomycota</taxon>
        <taxon>Kickxellomycotina</taxon>
        <taxon>Kickxellomycetes</taxon>
        <taxon>Kickxellales</taxon>
        <taxon>Kickxellaceae</taxon>
        <taxon>Coemansia</taxon>
    </lineage>
</organism>
<accession>A0A9W8I380</accession>
<protein>
    <submittedName>
        <fullName evidence="3">Uncharacterized protein</fullName>
    </submittedName>
</protein>
<proteinExistence type="predicted"/>
<keyword evidence="2" id="KW-0472">Membrane</keyword>
<keyword evidence="2" id="KW-1133">Transmembrane helix</keyword>
<keyword evidence="4" id="KW-1185">Reference proteome</keyword>
<feature type="non-terminal residue" evidence="3">
    <location>
        <position position="1"/>
    </location>
</feature>
<feature type="transmembrane region" description="Helical" evidence="2">
    <location>
        <begin position="250"/>
        <end position="273"/>
    </location>
</feature>
<dbReference type="Proteomes" id="UP001139887">
    <property type="component" value="Unassembled WGS sequence"/>
</dbReference>
<feature type="region of interest" description="Disordered" evidence="1">
    <location>
        <begin position="193"/>
        <end position="243"/>
    </location>
</feature>